<dbReference type="AlphaFoldDB" id="A0AA50CMK5"/>
<evidence type="ECO:0000313" key="1">
    <source>
        <dbReference type="EMBL" id="WLR98738.1"/>
    </source>
</evidence>
<dbReference type="RefSeq" id="WP_134649171.1">
    <property type="nucleotide sequence ID" value="NZ_CP132302.1"/>
</dbReference>
<evidence type="ECO:0000313" key="2">
    <source>
        <dbReference type="Proteomes" id="UP001234585"/>
    </source>
</evidence>
<name>A0AA50CMK5_9HYPH</name>
<protein>
    <submittedName>
        <fullName evidence="1">Uncharacterized protein</fullName>
    </submittedName>
</protein>
<organism evidence="1 2">
    <name type="scientific">Shinella sumterensis</name>
    <dbReference type="NCBI Taxonomy" id="1967501"/>
    <lineage>
        <taxon>Bacteria</taxon>
        <taxon>Pseudomonadati</taxon>
        <taxon>Pseudomonadota</taxon>
        <taxon>Alphaproteobacteria</taxon>
        <taxon>Hyphomicrobiales</taxon>
        <taxon>Rhizobiaceae</taxon>
        <taxon>Shinella</taxon>
    </lineage>
</organism>
<dbReference type="EMBL" id="CP132302">
    <property type="protein sequence ID" value="WLR98738.1"/>
    <property type="molecule type" value="Genomic_DNA"/>
</dbReference>
<sequence>MDYRTFDPNTSVPDAIVVKLYTSGDKIRGYVRKIADPAENDTIFPGEEMEPAKAFQLAASHSEGEAPIYVELVEGVEWDPSWGKILR</sequence>
<proteinExistence type="predicted"/>
<accession>A0AA50CMK5</accession>
<gene>
    <name evidence="1" type="ORF">Q9313_06870</name>
</gene>
<dbReference type="Proteomes" id="UP001234585">
    <property type="component" value="Chromosome"/>
</dbReference>
<keyword evidence="2" id="KW-1185">Reference proteome</keyword>
<reference evidence="1 2" key="1">
    <citation type="submission" date="2023-08" db="EMBL/GenBank/DDBJ databases">
        <title>Pathogen: clinical or host-associated sample.</title>
        <authorList>
            <person name="Hergert J."/>
            <person name="Casey R."/>
            <person name="Wagner J."/>
            <person name="Young E.L."/>
            <person name="Oakeson K.F."/>
        </authorList>
    </citation>
    <scope>NUCLEOTIDE SEQUENCE [LARGE SCALE GENOMIC DNA]</scope>
    <source>
        <strain evidence="1 2">1760953</strain>
    </source>
</reference>